<evidence type="ECO:0000256" key="1">
    <source>
        <dbReference type="ARBA" id="ARBA00022603"/>
    </source>
</evidence>
<dbReference type="CDD" id="cd18098">
    <property type="entry name" value="SpoU-like"/>
    <property type="match status" value="1"/>
</dbReference>
<sequence>MKGYFGVGVEGISKAMNLGAILRTAHAFGASFAFTVDAHHKALDIFQSDTARSLKNVPYFGWDSLAEMVLPEGCSLVGIELTEDAVDLPSFRHPRACAYVLGRERGSLTPEMQARCDHIVRIPTKFCVNVSVAAAITLYDRTLAMGGYPDRPLMPGGPELGTPGSWDAPKVRR</sequence>
<evidence type="ECO:0000256" key="3">
    <source>
        <dbReference type="SAM" id="MobiDB-lite"/>
    </source>
</evidence>
<dbReference type="GO" id="GO:0008168">
    <property type="term" value="F:methyltransferase activity"/>
    <property type="evidence" value="ECO:0007669"/>
    <property type="project" value="UniProtKB-KW"/>
</dbReference>
<reference evidence="6" key="1">
    <citation type="journal article" date="2019" name="Int. J. Syst. Evol. Microbiol.">
        <title>The Global Catalogue of Microorganisms (GCM) 10K type strain sequencing project: providing services to taxonomists for standard genome sequencing and annotation.</title>
        <authorList>
            <consortium name="The Broad Institute Genomics Platform"/>
            <consortium name="The Broad Institute Genome Sequencing Center for Infectious Disease"/>
            <person name="Wu L."/>
            <person name="Ma J."/>
        </authorList>
    </citation>
    <scope>NUCLEOTIDE SEQUENCE [LARGE SCALE GENOMIC DNA]</scope>
    <source>
        <strain evidence="6">KCTC 52487</strain>
    </source>
</reference>
<dbReference type="InterPro" id="IPR001537">
    <property type="entry name" value="SpoU_MeTrfase"/>
</dbReference>
<gene>
    <name evidence="5" type="ORF">ACFOOR_08595</name>
</gene>
<proteinExistence type="predicted"/>
<dbReference type="Gene3D" id="3.40.1280.10">
    <property type="match status" value="1"/>
</dbReference>
<dbReference type="InterPro" id="IPR029026">
    <property type="entry name" value="tRNA_m1G_MTases_N"/>
</dbReference>
<name>A0ABV6ZXP4_9PROT</name>
<dbReference type="EMBL" id="JBHRSV010000016">
    <property type="protein sequence ID" value="MFC2926163.1"/>
    <property type="molecule type" value="Genomic_DNA"/>
</dbReference>
<dbReference type="InterPro" id="IPR029028">
    <property type="entry name" value="Alpha/beta_knot_MTases"/>
</dbReference>
<feature type="region of interest" description="Disordered" evidence="3">
    <location>
        <begin position="154"/>
        <end position="173"/>
    </location>
</feature>
<evidence type="ECO:0000259" key="4">
    <source>
        <dbReference type="Pfam" id="PF00588"/>
    </source>
</evidence>
<dbReference type="Pfam" id="PF00588">
    <property type="entry name" value="SpoU_methylase"/>
    <property type="match status" value="1"/>
</dbReference>
<accession>A0ABV6ZXP4</accession>
<organism evidence="5 6">
    <name type="scientific">Hyphobacterium vulgare</name>
    <dbReference type="NCBI Taxonomy" id="1736751"/>
    <lineage>
        <taxon>Bacteria</taxon>
        <taxon>Pseudomonadati</taxon>
        <taxon>Pseudomonadota</taxon>
        <taxon>Alphaproteobacteria</taxon>
        <taxon>Maricaulales</taxon>
        <taxon>Maricaulaceae</taxon>
        <taxon>Hyphobacterium</taxon>
    </lineage>
</organism>
<evidence type="ECO:0000313" key="5">
    <source>
        <dbReference type="EMBL" id="MFC2926163.1"/>
    </source>
</evidence>
<evidence type="ECO:0000256" key="2">
    <source>
        <dbReference type="ARBA" id="ARBA00022679"/>
    </source>
</evidence>
<comment type="caution">
    <text evidence="5">The sequence shown here is derived from an EMBL/GenBank/DDBJ whole genome shotgun (WGS) entry which is preliminary data.</text>
</comment>
<evidence type="ECO:0000313" key="6">
    <source>
        <dbReference type="Proteomes" id="UP001595379"/>
    </source>
</evidence>
<keyword evidence="2" id="KW-0808">Transferase</keyword>
<feature type="domain" description="tRNA/rRNA methyltransferase SpoU type" evidence="4">
    <location>
        <begin position="7"/>
        <end position="139"/>
    </location>
</feature>
<dbReference type="Proteomes" id="UP001595379">
    <property type="component" value="Unassembled WGS sequence"/>
</dbReference>
<dbReference type="PANTHER" id="PTHR43191">
    <property type="entry name" value="RRNA METHYLTRANSFERASE 3"/>
    <property type="match status" value="1"/>
</dbReference>
<keyword evidence="6" id="KW-1185">Reference proteome</keyword>
<keyword evidence="1 5" id="KW-0489">Methyltransferase</keyword>
<dbReference type="GO" id="GO:0032259">
    <property type="term" value="P:methylation"/>
    <property type="evidence" value="ECO:0007669"/>
    <property type="project" value="UniProtKB-KW"/>
</dbReference>
<dbReference type="InterPro" id="IPR051259">
    <property type="entry name" value="rRNA_Methyltransferase"/>
</dbReference>
<dbReference type="PANTHER" id="PTHR43191:SF7">
    <property type="entry name" value="OBP33PEP LIKE PROTEIN"/>
    <property type="match status" value="1"/>
</dbReference>
<dbReference type="SUPFAM" id="SSF75217">
    <property type="entry name" value="alpha/beta knot"/>
    <property type="match status" value="1"/>
</dbReference>
<dbReference type="RefSeq" id="WP_343164631.1">
    <property type="nucleotide sequence ID" value="NZ_JBHRSV010000016.1"/>
</dbReference>
<protein>
    <submittedName>
        <fullName evidence="5">RNA methyltransferase</fullName>
    </submittedName>
</protein>